<accession>M3HBX9</accession>
<evidence type="ECO:0000313" key="2">
    <source>
        <dbReference type="Proteomes" id="UP000011776"/>
    </source>
</evidence>
<dbReference type="AlphaFoldDB" id="M3HBX9"/>
<sequence length="38" mass="4711">MPTLFSSFHFSFSGDDLLIERFHFSFWRIFREEIKNLL</sequence>
<name>M3HBX9_LEPIR</name>
<evidence type="ECO:0000313" key="1">
    <source>
        <dbReference type="EMBL" id="EMG10180.1"/>
    </source>
</evidence>
<gene>
    <name evidence="1" type="ORF">LEP1GSC151_0459</name>
</gene>
<comment type="caution">
    <text evidence="1">The sequence shown here is derived from an EMBL/GenBank/DDBJ whole genome shotgun (WGS) entry which is preliminary data.</text>
</comment>
<dbReference type="BioCyc" id="LINT1001599:G11K9-4219-MONOMER"/>
<dbReference type="EMBL" id="AFME02000270">
    <property type="protein sequence ID" value="EMG10180.1"/>
    <property type="molecule type" value="Genomic_DNA"/>
</dbReference>
<protein>
    <submittedName>
        <fullName evidence="1">Uncharacterized protein</fullName>
    </submittedName>
</protein>
<dbReference type="Proteomes" id="UP000011776">
    <property type="component" value="Unassembled WGS sequence"/>
</dbReference>
<reference evidence="1 2" key="1">
    <citation type="submission" date="2013-02" db="EMBL/GenBank/DDBJ databases">
        <authorList>
            <person name="Harkins D.M."/>
            <person name="Durkin A.S."/>
            <person name="Brinkac L.M."/>
            <person name="Haft D.H."/>
            <person name="Selengut J.D."/>
            <person name="Sanka R."/>
            <person name="DePew J."/>
            <person name="Purushe J."/>
            <person name="Tulsiani S.M."/>
            <person name="Graham G.C."/>
            <person name="Burns M.-A."/>
            <person name="Dohnt M.F."/>
            <person name="Smythe L.D."/>
            <person name="McKay D.B."/>
            <person name="Craig S.B."/>
            <person name="Vinetz J.M."/>
            <person name="Sutton G.G."/>
            <person name="Nierman W.C."/>
            <person name="Fouts D.E."/>
        </authorList>
    </citation>
    <scope>NUCLEOTIDE SEQUENCE [LARGE SCALE GENOMIC DNA]</scope>
    <source>
        <strain evidence="1 2">LT2186</strain>
    </source>
</reference>
<proteinExistence type="predicted"/>
<organism evidence="1 2">
    <name type="scientific">Leptospira interrogans serovar Grippotyphosa str. LT2186</name>
    <dbReference type="NCBI Taxonomy" id="1001599"/>
    <lineage>
        <taxon>Bacteria</taxon>
        <taxon>Pseudomonadati</taxon>
        <taxon>Spirochaetota</taxon>
        <taxon>Spirochaetia</taxon>
        <taxon>Leptospirales</taxon>
        <taxon>Leptospiraceae</taxon>
        <taxon>Leptospira</taxon>
    </lineage>
</organism>